<dbReference type="InterPro" id="IPR002104">
    <property type="entry name" value="Integrase_catalytic"/>
</dbReference>
<evidence type="ECO:0000256" key="8">
    <source>
        <dbReference type="ARBA" id="ARBA00023125"/>
    </source>
</evidence>
<name>A5EXM2_DICNV</name>
<dbReference type="GO" id="GO:0051301">
    <property type="term" value="P:cell division"/>
    <property type="evidence" value="ECO:0007669"/>
    <property type="project" value="UniProtKB-KW"/>
</dbReference>
<dbReference type="PANTHER" id="PTHR30349:SF90">
    <property type="entry name" value="TYROSINE RECOMBINASE XERD"/>
    <property type="match status" value="1"/>
</dbReference>
<evidence type="ECO:0000259" key="12">
    <source>
        <dbReference type="PROSITE" id="PS51898"/>
    </source>
</evidence>
<proteinExistence type="inferred from homology"/>
<dbReference type="Proteomes" id="UP000000248">
    <property type="component" value="Chromosome"/>
</dbReference>
<dbReference type="RefSeq" id="WP_012031435.1">
    <property type="nucleotide sequence ID" value="NC_009446.1"/>
</dbReference>
<dbReference type="CDD" id="cd00798">
    <property type="entry name" value="INT_XerDC_C"/>
    <property type="match status" value="1"/>
</dbReference>
<dbReference type="Pfam" id="PF02899">
    <property type="entry name" value="Phage_int_SAM_1"/>
    <property type="match status" value="1"/>
</dbReference>
<keyword evidence="4 11" id="KW-0963">Cytoplasm</keyword>
<dbReference type="KEGG" id="dno:DNO_1131"/>
<keyword evidence="8 11" id="KW-0238">DNA-binding</keyword>
<evidence type="ECO:0000256" key="5">
    <source>
        <dbReference type="ARBA" id="ARBA00022618"/>
    </source>
</evidence>
<dbReference type="Gene3D" id="1.10.150.130">
    <property type="match status" value="1"/>
</dbReference>
<keyword evidence="7 11" id="KW-0229">DNA integration</keyword>
<reference evidence="14 15" key="1">
    <citation type="journal article" date="2007" name="Nat. Biotechnol.">
        <title>Genome sequence and identification of candidate vaccine antigens from the animal pathogen Dichelobacter nodosus.</title>
        <authorList>
            <person name="Myers G.S."/>
            <person name="Parker D."/>
            <person name="Al-Hasani K."/>
            <person name="Kennan R.M."/>
            <person name="Seemann T."/>
            <person name="Ren Q."/>
            <person name="Badger J.H."/>
            <person name="Selengut J.D."/>
            <person name="Deboy R.T."/>
            <person name="Tettelin H."/>
            <person name="Boyce J.D."/>
            <person name="McCarl V.P."/>
            <person name="Han X."/>
            <person name="Nelson W.C."/>
            <person name="Madupu R."/>
            <person name="Mohamoud Y."/>
            <person name="Holley T."/>
            <person name="Fedorova N."/>
            <person name="Khouri H."/>
            <person name="Bottomley S.P."/>
            <person name="Whittington R.J."/>
            <person name="Adler B."/>
            <person name="Songer J.G."/>
            <person name="Rood J.I."/>
            <person name="Paulsen I.T."/>
        </authorList>
    </citation>
    <scope>NUCLEOTIDE SEQUENCE [LARGE SCALE GENOMIC DNA]</scope>
    <source>
        <strain evidence="14 15">VCS1703A</strain>
    </source>
</reference>
<evidence type="ECO:0000256" key="4">
    <source>
        <dbReference type="ARBA" id="ARBA00022490"/>
    </source>
</evidence>
<evidence type="ECO:0000256" key="10">
    <source>
        <dbReference type="ARBA" id="ARBA00023306"/>
    </source>
</evidence>
<dbReference type="OrthoDB" id="9801717at2"/>
<dbReference type="PANTHER" id="PTHR30349">
    <property type="entry name" value="PHAGE INTEGRASE-RELATED"/>
    <property type="match status" value="1"/>
</dbReference>
<dbReference type="HOGENOM" id="CLU_027562_9_0_6"/>
<feature type="domain" description="Core-binding (CB)" evidence="13">
    <location>
        <begin position="3"/>
        <end position="86"/>
    </location>
</feature>
<evidence type="ECO:0000313" key="14">
    <source>
        <dbReference type="EMBL" id="ABQ13962.1"/>
    </source>
</evidence>
<feature type="active site" description="O-(3'-phospho-DNA)-tyrosine intermediate" evidence="11">
    <location>
        <position position="278"/>
    </location>
</feature>
<dbReference type="GO" id="GO:0006313">
    <property type="term" value="P:DNA transposition"/>
    <property type="evidence" value="ECO:0007669"/>
    <property type="project" value="UniProtKB-UniRule"/>
</dbReference>
<dbReference type="Gene3D" id="1.10.443.10">
    <property type="entry name" value="Intergrase catalytic core"/>
    <property type="match status" value="1"/>
</dbReference>
<evidence type="ECO:0000256" key="11">
    <source>
        <dbReference type="HAMAP-Rule" id="MF_01807"/>
    </source>
</evidence>
<accession>A5EXM2</accession>
<sequence>MDTKLTQDIELFIDYLWTQVGLSDATLSAYRGDLQQVQKILADVPLKSATIEQMMQVLAQFHDRGYSHTSMARMRSSLNRFFSYQIEQKERTENPMHFLGRTKIRRHLPQTMSESDVEALLSAPDVQTILGLRDRAMLELLYACGLRVSELVGLTLHQIALDVGYVQILGKGDKERLVPFGEIAHEWLQRYIQEARPQLLGQKMSDYVFVSQRGAALSRQAFWYRLKVYVCAVGLDSNKISPHTLRHAFASHLLAHGADLRSIQMLLGHSDLSTTQIYTHIADQRLKSLFMKHHPRA</sequence>
<dbReference type="HAMAP" id="MF_01808">
    <property type="entry name" value="Recomb_XerC_XerD"/>
    <property type="match status" value="1"/>
</dbReference>
<dbReference type="InterPro" id="IPR010998">
    <property type="entry name" value="Integrase_recombinase_N"/>
</dbReference>
<evidence type="ECO:0000256" key="6">
    <source>
        <dbReference type="ARBA" id="ARBA00022829"/>
    </source>
</evidence>
<evidence type="ECO:0000256" key="1">
    <source>
        <dbReference type="ARBA" id="ARBA00004496"/>
    </source>
</evidence>
<dbReference type="InterPro" id="IPR044068">
    <property type="entry name" value="CB"/>
</dbReference>
<organism evidence="14 15">
    <name type="scientific">Dichelobacter nodosus (strain VCS1703A)</name>
    <dbReference type="NCBI Taxonomy" id="246195"/>
    <lineage>
        <taxon>Bacteria</taxon>
        <taxon>Pseudomonadati</taxon>
        <taxon>Pseudomonadota</taxon>
        <taxon>Gammaproteobacteria</taxon>
        <taxon>Cardiobacteriales</taxon>
        <taxon>Cardiobacteriaceae</taxon>
        <taxon>Dichelobacter</taxon>
    </lineage>
</organism>
<dbReference type="NCBIfam" id="NF001399">
    <property type="entry name" value="PRK00283.1"/>
    <property type="match status" value="1"/>
</dbReference>
<comment type="similarity">
    <text evidence="2 11">Belongs to the 'phage' integrase family. XerD subfamily.</text>
</comment>
<dbReference type="InterPro" id="IPR023009">
    <property type="entry name" value="Tyrosine_recombinase_XerC/XerD"/>
</dbReference>
<evidence type="ECO:0000259" key="13">
    <source>
        <dbReference type="PROSITE" id="PS51900"/>
    </source>
</evidence>
<dbReference type="InterPro" id="IPR004107">
    <property type="entry name" value="Integrase_SAM-like_N"/>
</dbReference>
<evidence type="ECO:0000256" key="2">
    <source>
        <dbReference type="ARBA" id="ARBA00010450"/>
    </source>
</evidence>
<dbReference type="InterPro" id="IPR013762">
    <property type="entry name" value="Integrase-like_cat_sf"/>
</dbReference>
<comment type="subunit">
    <text evidence="11">Forms a cyclic heterotetrameric complex composed of two molecules of XerC and two molecules of XerD.</text>
</comment>
<feature type="active site" evidence="11">
    <location>
        <position position="246"/>
    </location>
</feature>
<dbReference type="STRING" id="246195.DNO_1131"/>
<comment type="subcellular location">
    <subcellularLocation>
        <location evidence="1 11">Cytoplasm</location>
    </subcellularLocation>
</comment>
<keyword evidence="9 11" id="KW-0233">DNA recombination</keyword>
<dbReference type="GO" id="GO:0003677">
    <property type="term" value="F:DNA binding"/>
    <property type="evidence" value="ECO:0007669"/>
    <property type="project" value="UniProtKB-UniRule"/>
</dbReference>
<evidence type="ECO:0000256" key="3">
    <source>
        <dbReference type="ARBA" id="ARBA00015810"/>
    </source>
</evidence>
<dbReference type="PROSITE" id="PS51900">
    <property type="entry name" value="CB"/>
    <property type="match status" value="1"/>
</dbReference>
<dbReference type="SUPFAM" id="SSF56349">
    <property type="entry name" value="DNA breaking-rejoining enzymes"/>
    <property type="match status" value="1"/>
</dbReference>
<gene>
    <name evidence="11 14" type="primary">xerD</name>
    <name evidence="14" type="ordered locus">DNO_1131</name>
</gene>
<dbReference type="GO" id="GO:0009037">
    <property type="term" value="F:tyrosine-based site-specific recombinase activity"/>
    <property type="evidence" value="ECO:0007669"/>
    <property type="project" value="UniProtKB-UniRule"/>
</dbReference>
<keyword evidence="6 11" id="KW-0159">Chromosome partition</keyword>
<dbReference type="eggNOG" id="COG4974">
    <property type="taxonomic scope" value="Bacteria"/>
</dbReference>
<evidence type="ECO:0000313" key="15">
    <source>
        <dbReference type="Proteomes" id="UP000000248"/>
    </source>
</evidence>
<feature type="domain" description="Tyr recombinase" evidence="12">
    <location>
        <begin position="107"/>
        <end position="291"/>
    </location>
</feature>
<feature type="active site" evidence="11">
    <location>
        <position position="147"/>
    </location>
</feature>
<comment type="function">
    <text evidence="11">Site-specific tyrosine recombinase, which acts by catalyzing the cutting and rejoining of the recombining DNA molecules. The XerC-XerD complex is essential to convert dimers of the bacterial chromosome into monomers to permit their segregation at cell division. It also contributes to the segregational stability of plasmids.</text>
</comment>
<dbReference type="NCBIfam" id="TIGR02225">
    <property type="entry name" value="recomb_XerD"/>
    <property type="match status" value="1"/>
</dbReference>
<keyword evidence="5 11" id="KW-0132">Cell division</keyword>
<dbReference type="AlphaFoldDB" id="A5EXM2"/>
<dbReference type="GO" id="GO:0005737">
    <property type="term" value="C:cytoplasm"/>
    <property type="evidence" value="ECO:0007669"/>
    <property type="project" value="UniProtKB-SubCell"/>
</dbReference>
<feature type="active site" evidence="11">
    <location>
        <position position="243"/>
    </location>
</feature>
<evidence type="ECO:0000256" key="7">
    <source>
        <dbReference type="ARBA" id="ARBA00022908"/>
    </source>
</evidence>
<dbReference type="PROSITE" id="PS51898">
    <property type="entry name" value="TYR_RECOMBINASE"/>
    <property type="match status" value="1"/>
</dbReference>
<keyword evidence="15" id="KW-1185">Reference proteome</keyword>
<dbReference type="HAMAP" id="MF_01807">
    <property type="entry name" value="Recomb_XerD"/>
    <property type="match status" value="1"/>
</dbReference>
<dbReference type="Pfam" id="PF00589">
    <property type="entry name" value="Phage_integrase"/>
    <property type="match status" value="1"/>
</dbReference>
<dbReference type="GO" id="GO:0007059">
    <property type="term" value="P:chromosome segregation"/>
    <property type="evidence" value="ECO:0007669"/>
    <property type="project" value="UniProtKB-UniRule"/>
</dbReference>
<protein>
    <recommendedName>
        <fullName evidence="3 11">Tyrosine recombinase XerD</fullName>
    </recommendedName>
</protein>
<dbReference type="InterPro" id="IPR011932">
    <property type="entry name" value="Recomb_XerD"/>
</dbReference>
<dbReference type="InterPro" id="IPR011010">
    <property type="entry name" value="DNA_brk_join_enz"/>
</dbReference>
<keyword evidence="10 11" id="KW-0131">Cell cycle</keyword>
<dbReference type="InterPro" id="IPR050090">
    <property type="entry name" value="Tyrosine_recombinase_XerCD"/>
</dbReference>
<feature type="active site" evidence="11">
    <location>
        <position position="171"/>
    </location>
</feature>
<feature type="active site" evidence="11">
    <location>
        <position position="269"/>
    </location>
</feature>
<evidence type="ECO:0000256" key="9">
    <source>
        <dbReference type="ARBA" id="ARBA00023172"/>
    </source>
</evidence>
<dbReference type="EMBL" id="CP000513">
    <property type="protein sequence ID" value="ABQ13962.1"/>
    <property type="molecule type" value="Genomic_DNA"/>
</dbReference>